<dbReference type="NCBIfam" id="TIGR01845">
    <property type="entry name" value="outer_NodT"/>
    <property type="match status" value="1"/>
</dbReference>
<name>A0AAX3PAC6_AERHY</name>
<dbReference type="Pfam" id="PF02321">
    <property type="entry name" value="OEP"/>
    <property type="match status" value="2"/>
</dbReference>
<accession>A0AAX3PAC6</accession>
<dbReference type="GO" id="GO:0015562">
    <property type="term" value="F:efflux transmembrane transporter activity"/>
    <property type="evidence" value="ECO:0007669"/>
    <property type="project" value="InterPro"/>
</dbReference>
<comment type="subcellular location">
    <subcellularLocation>
        <location evidence="2">Cell outer membrane</location>
        <topology evidence="2">Lipid-anchor</topology>
    </subcellularLocation>
</comment>
<dbReference type="PANTHER" id="PTHR30203:SF33">
    <property type="entry name" value="BLR4455 PROTEIN"/>
    <property type="match status" value="1"/>
</dbReference>
<dbReference type="InterPro" id="IPR003423">
    <property type="entry name" value="OMP_efflux"/>
</dbReference>
<dbReference type="SUPFAM" id="SSF56954">
    <property type="entry name" value="Outer membrane efflux proteins (OEP)"/>
    <property type="match status" value="1"/>
</dbReference>
<dbReference type="AlphaFoldDB" id="A0AAX3PAC6"/>
<sequence>MGNAEVTRGLGVDRTKTDHNPVRALAALILAGLLAGCAAGPDFKRPAAADVPSYTAAPLPERTASAPTTLGDAQHFNVGVSVSAQWWHGLGSSKLDALIEQAFQASPTLASAKATLRQAQEIYAAQAGSTLYPQVDAGIGAQRQRLNPSTLGQTGDAREFSLYNASIGVHYQLDLAGGNRRALEALAARAEYRRYELEGARLTLAANIVTTAITQARLAGQIQATEAILRAQDEQLHLTRERVRLGQAAPDDVLALQTQVEQTRAGLPLLRKQLQQNEHLLAVLAGRVPGAGGLPTFTLEEFTLPSDLPLVLPSELVRRRPDIQAAEALLHAANAEYGVAVAKLYPQLNISASLGSQALSTGALFGGGSAVWSLIGQLTQPLFNPGLPAEKRASLAAFDAAAANYQSVVLEALRNVADVLRALDNDAQTLAALATADVAAQGSLESMQRQYGLGAASYIQLLTAQQQAQQNRINLIAAQAQRLVDSAALYQALGGGSWVDVS</sequence>
<dbReference type="GO" id="GO:0009279">
    <property type="term" value="C:cell outer membrane"/>
    <property type="evidence" value="ECO:0007669"/>
    <property type="project" value="UniProtKB-SubCell"/>
</dbReference>
<keyword evidence="2" id="KW-0812">Transmembrane</keyword>
<protein>
    <submittedName>
        <fullName evidence="3">Efflux transporter outer membrane subunit</fullName>
    </submittedName>
</protein>
<evidence type="ECO:0000313" key="4">
    <source>
        <dbReference type="Proteomes" id="UP001214666"/>
    </source>
</evidence>
<reference evidence="3" key="1">
    <citation type="submission" date="2023-02" db="EMBL/GenBank/DDBJ databases">
        <title>The sequence of Aeromonas hydrophila K533.</title>
        <authorList>
            <person name="Luo X."/>
        </authorList>
    </citation>
    <scope>NUCLEOTIDE SEQUENCE</scope>
    <source>
        <strain evidence="3">K533</strain>
    </source>
</reference>
<keyword evidence="2" id="KW-0564">Palmitate</keyword>
<gene>
    <name evidence="3" type="ORF">PY771_06590</name>
</gene>
<keyword evidence="2" id="KW-0472">Membrane</keyword>
<dbReference type="Gene3D" id="2.20.200.10">
    <property type="entry name" value="Outer membrane efflux proteins (OEP)"/>
    <property type="match status" value="1"/>
</dbReference>
<proteinExistence type="inferred from homology"/>
<dbReference type="PANTHER" id="PTHR30203">
    <property type="entry name" value="OUTER MEMBRANE CATION EFFLUX PROTEIN"/>
    <property type="match status" value="1"/>
</dbReference>
<evidence type="ECO:0000256" key="2">
    <source>
        <dbReference type="RuleBase" id="RU362097"/>
    </source>
</evidence>
<dbReference type="InterPro" id="IPR010131">
    <property type="entry name" value="MdtP/NodT-like"/>
</dbReference>
<comment type="similarity">
    <text evidence="1 2">Belongs to the outer membrane factor (OMF) (TC 1.B.17) family.</text>
</comment>
<evidence type="ECO:0000256" key="1">
    <source>
        <dbReference type="ARBA" id="ARBA00007613"/>
    </source>
</evidence>
<dbReference type="RefSeq" id="WP_275115823.1">
    <property type="nucleotide sequence ID" value="NZ_CP118942.1"/>
</dbReference>
<keyword evidence="2" id="KW-1134">Transmembrane beta strand</keyword>
<keyword evidence="2" id="KW-0449">Lipoprotein</keyword>
<organism evidence="3 4">
    <name type="scientific">Aeromonas hydrophila</name>
    <dbReference type="NCBI Taxonomy" id="644"/>
    <lineage>
        <taxon>Bacteria</taxon>
        <taxon>Pseudomonadati</taxon>
        <taxon>Pseudomonadota</taxon>
        <taxon>Gammaproteobacteria</taxon>
        <taxon>Aeromonadales</taxon>
        <taxon>Aeromonadaceae</taxon>
        <taxon>Aeromonas</taxon>
    </lineage>
</organism>
<evidence type="ECO:0000313" key="3">
    <source>
        <dbReference type="EMBL" id="WEE27983.1"/>
    </source>
</evidence>
<dbReference type="EMBL" id="CP118942">
    <property type="protein sequence ID" value="WEE27983.1"/>
    <property type="molecule type" value="Genomic_DNA"/>
</dbReference>
<dbReference type="Proteomes" id="UP001214666">
    <property type="component" value="Chromosome"/>
</dbReference>
<dbReference type="Gene3D" id="1.20.1600.10">
    <property type="entry name" value="Outer membrane efflux proteins (OEP)"/>
    <property type="match status" value="1"/>
</dbReference>